<keyword evidence="3" id="KW-0479">Metal-binding</keyword>
<evidence type="ECO:0000256" key="5">
    <source>
        <dbReference type="ARBA" id="ARBA00023014"/>
    </source>
</evidence>
<sequence length="350" mass="39868">MGIKMKHLIDKLEREKALTKTEWITLLNGRTPDLAEYLFAKARDIRHQHYGRDIYIRGLIEFTNYCRNNCYYCGIRRGNEGLKRYRLTEEEILSCCEQGYALGFRTFVLQGGEDLYFTQEKMTHIICSMREKYPDCAITLSIGEREREEYEAYFAAGANRFLLRHETANEAHYRTLHPAELDLNHRKACLRNLKKIGYQVGSGIMVGSPGQTAEHLAEDLLFLKELNPHMIGIGPFIPQKDTPFREEKAGTLELTLFLLGLLRLMLPKVLLPSTTALSTIHPDGRKMGILAGANVVMPNLSPQENRKLYSLYDNKRSMGDEAAEGLALLKAEMESIGYRVVSARGDSLVE</sequence>
<dbReference type="NCBIfam" id="TIGR03956">
    <property type="entry name" value="rSAM_HydE"/>
    <property type="match status" value="1"/>
</dbReference>
<dbReference type="GO" id="GO:0016740">
    <property type="term" value="F:transferase activity"/>
    <property type="evidence" value="ECO:0007669"/>
    <property type="project" value="TreeGrafter"/>
</dbReference>
<accession>A0A401LFP1</accession>
<keyword evidence="2 7" id="KW-0949">S-adenosyl-L-methionine</keyword>
<evidence type="ECO:0000256" key="6">
    <source>
        <dbReference type="ARBA" id="ARBA00034078"/>
    </source>
</evidence>
<dbReference type="GO" id="GO:0051539">
    <property type="term" value="F:4 iron, 4 sulfur cluster binding"/>
    <property type="evidence" value="ECO:0007669"/>
    <property type="project" value="UniProtKB-KW"/>
</dbReference>
<feature type="binding site" evidence="7">
    <location>
        <position position="66"/>
    </location>
    <ligand>
        <name>[4Fe-4S] cluster</name>
        <dbReference type="ChEBI" id="CHEBI:49883"/>
        <note>4Fe-4S-S-AdoMet</note>
    </ligand>
</feature>
<dbReference type="CDD" id="cd01335">
    <property type="entry name" value="Radical_SAM"/>
    <property type="match status" value="1"/>
</dbReference>
<evidence type="ECO:0000313" key="10">
    <source>
        <dbReference type="EMBL" id="GCB30245.1"/>
    </source>
</evidence>
<keyword evidence="1 7" id="KW-0004">4Fe-4S</keyword>
<comment type="cofactor">
    <cofactor evidence="6">
        <name>[2Fe-2S] cluster</name>
        <dbReference type="ChEBI" id="CHEBI:190135"/>
    </cofactor>
</comment>
<dbReference type="SMART" id="SM00876">
    <property type="entry name" value="BATS"/>
    <property type="match status" value="1"/>
</dbReference>
<evidence type="ECO:0000256" key="8">
    <source>
        <dbReference type="PIRSR" id="PIRSR004762-2"/>
    </source>
</evidence>
<dbReference type="GO" id="GO:0042364">
    <property type="term" value="P:water-soluble vitamin biosynthetic process"/>
    <property type="evidence" value="ECO:0007669"/>
    <property type="project" value="UniProtKB-ARBA"/>
</dbReference>
<dbReference type="EMBL" id="BHVZ01000012">
    <property type="protein sequence ID" value="GCB30245.1"/>
    <property type="molecule type" value="Genomic_DNA"/>
</dbReference>
<dbReference type="InterPro" id="IPR058240">
    <property type="entry name" value="rSAM_sf"/>
</dbReference>
<gene>
    <name evidence="10" type="ORF">KGMB03357_19060</name>
</gene>
<evidence type="ECO:0000256" key="2">
    <source>
        <dbReference type="ARBA" id="ARBA00022691"/>
    </source>
</evidence>
<keyword evidence="11" id="KW-1185">Reference proteome</keyword>
<name>A0A401LFP1_9FIRM</name>
<dbReference type="SMART" id="SM00729">
    <property type="entry name" value="Elp3"/>
    <property type="match status" value="1"/>
</dbReference>
<dbReference type="PROSITE" id="PS51918">
    <property type="entry name" value="RADICAL_SAM"/>
    <property type="match status" value="1"/>
</dbReference>
<feature type="binding site" evidence="8">
    <location>
        <position position="166"/>
    </location>
    <ligand>
        <name>S-adenosyl-L-methionine</name>
        <dbReference type="ChEBI" id="CHEBI:59789"/>
    </ligand>
</feature>
<dbReference type="Proteomes" id="UP000287361">
    <property type="component" value="Unassembled WGS sequence"/>
</dbReference>
<feature type="binding site" evidence="7">
    <location>
        <position position="70"/>
    </location>
    <ligand>
        <name>[4Fe-4S] cluster</name>
        <dbReference type="ChEBI" id="CHEBI:49883"/>
        <note>4Fe-4S-S-AdoMet</note>
    </ligand>
</feature>
<dbReference type="PANTHER" id="PTHR43726:SF1">
    <property type="entry name" value="BIOTIN SYNTHASE"/>
    <property type="match status" value="1"/>
</dbReference>
<reference evidence="10 11" key="1">
    <citation type="submission" date="2018-10" db="EMBL/GenBank/DDBJ databases">
        <title>Draft Genome Sequence of Anaerotignum sp. KCTC 15736.</title>
        <authorList>
            <person name="Choi S.H."/>
            <person name="Kim J.S."/>
            <person name="Kang S.W."/>
            <person name="Lee J.S."/>
            <person name="Park S.H."/>
        </authorList>
    </citation>
    <scope>NUCLEOTIDE SEQUENCE [LARGE SCALE GENOMIC DNA]</scope>
    <source>
        <strain evidence="10 11">KCTC 15736</strain>
    </source>
</reference>
<evidence type="ECO:0000256" key="3">
    <source>
        <dbReference type="ARBA" id="ARBA00022723"/>
    </source>
</evidence>
<dbReference type="InterPro" id="IPR034422">
    <property type="entry name" value="HydE/PylB-like"/>
</dbReference>
<dbReference type="SFLD" id="SFLDG01060">
    <property type="entry name" value="BATS_domain_containing"/>
    <property type="match status" value="1"/>
</dbReference>
<comment type="caution">
    <text evidence="10">The sequence shown here is derived from an EMBL/GenBank/DDBJ whole genome shotgun (WGS) entry which is preliminary data.</text>
</comment>
<feature type="binding site" evidence="8">
    <location>
        <position position="186"/>
    </location>
    <ligand>
        <name>S-adenosyl-L-methionine</name>
        <dbReference type="ChEBI" id="CHEBI:59789"/>
    </ligand>
</feature>
<proteinExistence type="predicted"/>
<dbReference type="SFLD" id="SFLDS00029">
    <property type="entry name" value="Radical_SAM"/>
    <property type="match status" value="2"/>
</dbReference>
<dbReference type="PANTHER" id="PTHR43726">
    <property type="entry name" value="3-METHYLORNITHINE SYNTHASE"/>
    <property type="match status" value="1"/>
</dbReference>
<keyword evidence="5 7" id="KW-0411">Iron-sulfur</keyword>
<dbReference type="Gene3D" id="3.20.20.70">
    <property type="entry name" value="Aldolase class I"/>
    <property type="match status" value="1"/>
</dbReference>
<evidence type="ECO:0000256" key="7">
    <source>
        <dbReference type="PIRSR" id="PIRSR004762-1"/>
    </source>
</evidence>
<dbReference type="GO" id="GO:0046872">
    <property type="term" value="F:metal ion binding"/>
    <property type="evidence" value="ECO:0007669"/>
    <property type="project" value="UniProtKB-KW"/>
</dbReference>
<evidence type="ECO:0000313" key="11">
    <source>
        <dbReference type="Proteomes" id="UP000287361"/>
    </source>
</evidence>
<protein>
    <submittedName>
        <fullName evidence="10">[FeFe] hydrogenase H-cluster radical SAM maturase HydE</fullName>
    </submittedName>
</protein>
<dbReference type="SFLD" id="SFLDG01082">
    <property type="entry name" value="B12-binding_domain_containing"/>
    <property type="match status" value="1"/>
</dbReference>
<dbReference type="AlphaFoldDB" id="A0A401LFP1"/>
<evidence type="ECO:0000256" key="1">
    <source>
        <dbReference type="ARBA" id="ARBA00022485"/>
    </source>
</evidence>
<organism evidence="10 11">
    <name type="scientific">Anaerotignum faecicola</name>
    <dbReference type="NCBI Taxonomy" id="2358141"/>
    <lineage>
        <taxon>Bacteria</taxon>
        <taxon>Bacillati</taxon>
        <taxon>Bacillota</taxon>
        <taxon>Clostridia</taxon>
        <taxon>Lachnospirales</taxon>
        <taxon>Anaerotignaceae</taxon>
        <taxon>Anaerotignum</taxon>
    </lineage>
</organism>
<comment type="cofactor">
    <cofactor evidence="7">
        <name>[4Fe-4S] cluster</name>
        <dbReference type="ChEBI" id="CHEBI:49883"/>
    </cofactor>
    <text evidence="7">Binds 1 [4Fe-4S] cluster. The cluster is coordinated with 3 cysteines and an exchangeable S-adenosyl-L-methionine.</text>
</comment>
<dbReference type="SFLD" id="SFLDG01280">
    <property type="entry name" value="HydE/PylB-like"/>
    <property type="match status" value="1"/>
</dbReference>
<dbReference type="InterPro" id="IPR013785">
    <property type="entry name" value="Aldolase_TIM"/>
</dbReference>
<dbReference type="InterPro" id="IPR007197">
    <property type="entry name" value="rSAM"/>
</dbReference>
<dbReference type="Pfam" id="PF04055">
    <property type="entry name" value="Radical_SAM"/>
    <property type="match status" value="1"/>
</dbReference>
<dbReference type="InterPro" id="IPR024021">
    <property type="entry name" value="FeFe-hyd_HydE_rSAM"/>
</dbReference>
<feature type="domain" description="Radical SAM core" evidence="9">
    <location>
        <begin position="52"/>
        <end position="274"/>
    </location>
</feature>
<dbReference type="InterPro" id="IPR006638">
    <property type="entry name" value="Elp3/MiaA/NifB-like_rSAM"/>
</dbReference>
<keyword evidence="4 7" id="KW-0408">Iron</keyword>
<evidence type="ECO:0000256" key="4">
    <source>
        <dbReference type="ARBA" id="ARBA00023004"/>
    </source>
</evidence>
<evidence type="ECO:0000259" key="9">
    <source>
        <dbReference type="PROSITE" id="PS51918"/>
    </source>
</evidence>
<dbReference type="SUPFAM" id="SSF102114">
    <property type="entry name" value="Radical SAM enzymes"/>
    <property type="match status" value="1"/>
</dbReference>
<feature type="binding site" evidence="7">
    <location>
        <position position="73"/>
    </location>
    <ligand>
        <name>[4Fe-4S] cluster</name>
        <dbReference type="ChEBI" id="CHEBI:49883"/>
        <note>4Fe-4S-S-AdoMet</note>
    </ligand>
</feature>
<dbReference type="PIRSF" id="PIRSF004762">
    <property type="entry name" value="CHP00423"/>
    <property type="match status" value="1"/>
</dbReference>
<dbReference type="InterPro" id="IPR010722">
    <property type="entry name" value="BATS_dom"/>
</dbReference>
<dbReference type="SFLD" id="SFLDF00348">
    <property type="entry name" value="FeFe_hydrogenase_maturase_(Hyd"/>
    <property type="match status" value="1"/>
</dbReference>
<dbReference type="GO" id="GO:0044272">
    <property type="term" value="P:sulfur compound biosynthetic process"/>
    <property type="evidence" value="ECO:0007669"/>
    <property type="project" value="UniProtKB-ARBA"/>
</dbReference>
<feature type="binding site" evidence="8">
    <location>
        <position position="141"/>
    </location>
    <ligand>
        <name>(3R)-3-methyl-D-ornithine</name>
        <dbReference type="ChEBI" id="CHEBI:64642"/>
    </ligand>
</feature>